<accession>A0A916Z542</accession>
<proteinExistence type="predicted"/>
<evidence type="ECO:0008006" key="3">
    <source>
        <dbReference type="Google" id="ProtNLM"/>
    </source>
</evidence>
<dbReference type="RefSeq" id="WP_188769838.1">
    <property type="nucleotide sequence ID" value="NZ_BMKK01000012.1"/>
</dbReference>
<evidence type="ECO:0000313" key="2">
    <source>
        <dbReference type="Proteomes" id="UP000609064"/>
    </source>
</evidence>
<gene>
    <name evidence="1" type="ORF">GCM10011514_45840</name>
</gene>
<reference evidence="1" key="2">
    <citation type="submission" date="2020-09" db="EMBL/GenBank/DDBJ databases">
        <authorList>
            <person name="Sun Q."/>
            <person name="Zhou Y."/>
        </authorList>
    </citation>
    <scope>NUCLEOTIDE SEQUENCE</scope>
    <source>
        <strain evidence="1">CGMCC 1.15958</strain>
    </source>
</reference>
<comment type="caution">
    <text evidence="1">The sequence shown here is derived from an EMBL/GenBank/DDBJ whole genome shotgun (WGS) entry which is preliminary data.</text>
</comment>
<dbReference type="Proteomes" id="UP000609064">
    <property type="component" value="Unassembled WGS sequence"/>
</dbReference>
<evidence type="ECO:0000313" key="1">
    <source>
        <dbReference type="EMBL" id="GGD76766.1"/>
    </source>
</evidence>
<dbReference type="EMBL" id="BMKK01000012">
    <property type="protein sequence ID" value="GGD76766.1"/>
    <property type="molecule type" value="Genomic_DNA"/>
</dbReference>
<reference evidence="1" key="1">
    <citation type="journal article" date="2014" name="Int. J. Syst. Evol. Microbiol.">
        <title>Complete genome sequence of Corynebacterium casei LMG S-19264T (=DSM 44701T), isolated from a smear-ripened cheese.</title>
        <authorList>
            <consortium name="US DOE Joint Genome Institute (JGI-PGF)"/>
            <person name="Walter F."/>
            <person name="Albersmeier A."/>
            <person name="Kalinowski J."/>
            <person name="Ruckert C."/>
        </authorList>
    </citation>
    <scope>NUCLEOTIDE SEQUENCE</scope>
    <source>
        <strain evidence="1">CGMCC 1.15958</strain>
    </source>
</reference>
<keyword evidence="2" id="KW-1185">Reference proteome</keyword>
<name>A0A916Z542_9BACT</name>
<protein>
    <recommendedName>
        <fullName evidence="3">Septum formation inhibitor Maf</fullName>
    </recommendedName>
</protein>
<sequence>MKYYIIIFSLLFTITACSNENEKKTIQLSDTQEFRKYWFSNKAEISSYGLQQAQYGKLNQGEAIMVFVSEDFRLDKQVKLESDSKENATPVLKLNFIKKFITGIYDYSMYTSVFTPVQTNTFPATLKVTNTNQEWCGQSFLQLNYHQNGYQVLGKSYFEDEVSEECHIDYAMLEDELWTKIRLLPIEQLPKGNVLLVPSMTSLRLRHKKVLAEMTQINLEPYKGDSTFKGKDLMDYQIRFPESKRDLRIIFEKGFPHQIIGWEDTYEVRKKRLTSRAILKATIQNAYWEKNTPADTNYRKLLKLKY</sequence>
<dbReference type="PROSITE" id="PS51257">
    <property type="entry name" value="PROKAR_LIPOPROTEIN"/>
    <property type="match status" value="1"/>
</dbReference>
<organism evidence="1 2">
    <name type="scientific">Emticicia aquatilis</name>
    <dbReference type="NCBI Taxonomy" id="1537369"/>
    <lineage>
        <taxon>Bacteria</taxon>
        <taxon>Pseudomonadati</taxon>
        <taxon>Bacteroidota</taxon>
        <taxon>Cytophagia</taxon>
        <taxon>Cytophagales</taxon>
        <taxon>Leadbetterellaceae</taxon>
        <taxon>Emticicia</taxon>
    </lineage>
</organism>
<dbReference type="AlphaFoldDB" id="A0A916Z542"/>